<evidence type="ECO:0000256" key="2">
    <source>
        <dbReference type="ARBA" id="ARBA00010429"/>
    </source>
</evidence>
<evidence type="ECO:0000256" key="16">
    <source>
        <dbReference type="SAM" id="MobiDB-lite"/>
    </source>
</evidence>
<dbReference type="InterPro" id="IPR005117">
    <property type="entry name" value="NiRdtase/SiRdtase_haem-b_fer"/>
</dbReference>
<dbReference type="GO" id="GO:0051539">
    <property type="term" value="F:4 iron, 4 sulfur cluster binding"/>
    <property type="evidence" value="ECO:0007669"/>
    <property type="project" value="UniProtKB-KW"/>
</dbReference>
<dbReference type="NCBIfam" id="NF010029">
    <property type="entry name" value="PRK13504.1"/>
    <property type="match status" value="1"/>
</dbReference>
<dbReference type="InterPro" id="IPR006067">
    <property type="entry name" value="NO2/SO3_Rdtase_4Fe4S_dom"/>
</dbReference>
<dbReference type="EC" id="1.8.1.2" evidence="15"/>
<dbReference type="PROSITE" id="PS00365">
    <property type="entry name" value="NIR_SIR"/>
    <property type="match status" value="1"/>
</dbReference>
<dbReference type="GO" id="GO:0020037">
    <property type="term" value="F:heme binding"/>
    <property type="evidence" value="ECO:0007669"/>
    <property type="project" value="InterPro"/>
</dbReference>
<comment type="subunit">
    <text evidence="14 15">Alpha(8)-beta(8). The alpha component is a flavoprotein, the beta component is a hemoprotein.</text>
</comment>
<dbReference type="Gene3D" id="3.30.413.10">
    <property type="entry name" value="Sulfite Reductase Hemoprotein, domain 1"/>
    <property type="match status" value="2"/>
</dbReference>
<dbReference type="Pfam" id="PF01077">
    <property type="entry name" value="NIR_SIR"/>
    <property type="match status" value="1"/>
</dbReference>
<reference evidence="19 20" key="1">
    <citation type="submission" date="2018-04" db="EMBL/GenBank/DDBJ databases">
        <title>Camelliibacillus theae gen. nov., sp. nov., isolated from Pu'er tea.</title>
        <authorList>
            <person name="Niu L."/>
        </authorList>
    </citation>
    <scope>NUCLEOTIDE SEQUENCE [LARGE SCALE GENOMIC DNA]</scope>
    <source>
        <strain evidence="19 20">T8</strain>
    </source>
</reference>
<dbReference type="GO" id="GO:0070814">
    <property type="term" value="P:hydrogen sulfide biosynthetic process"/>
    <property type="evidence" value="ECO:0007669"/>
    <property type="project" value="UniProtKB-UniRule"/>
</dbReference>
<comment type="function">
    <text evidence="13 15">Component of the sulfite reductase complex that catalyzes the 6-electron reduction of sulfite to sulfide. This is one of several activities required for the biosynthesis of L-cysteine from sulfate.</text>
</comment>
<dbReference type="SUPFAM" id="SSF55124">
    <property type="entry name" value="Nitrite/Sulfite reductase N-terminal domain-like"/>
    <property type="match status" value="2"/>
</dbReference>
<name>A0A2U1JY51_9BACI</name>
<evidence type="ECO:0000256" key="6">
    <source>
        <dbReference type="ARBA" id="ARBA00022723"/>
    </source>
</evidence>
<comment type="cofactor">
    <cofactor evidence="15">
        <name>[4Fe-4S] cluster</name>
        <dbReference type="ChEBI" id="CHEBI:49883"/>
    </cofactor>
    <text evidence="15">Binds 1 [4Fe-4S] cluster per subunit.</text>
</comment>
<keyword evidence="4 15" id="KW-0028">Amino-acid biosynthesis</keyword>
<evidence type="ECO:0000256" key="12">
    <source>
        <dbReference type="ARBA" id="ARBA00052219"/>
    </source>
</evidence>
<dbReference type="GO" id="GO:0000103">
    <property type="term" value="P:sulfate assimilation"/>
    <property type="evidence" value="ECO:0007669"/>
    <property type="project" value="UniProtKB-UniRule"/>
</dbReference>
<dbReference type="PANTHER" id="PTHR11493:SF47">
    <property type="entry name" value="SULFITE REDUCTASE [NADPH] SUBUNIT BETA"/>
    <property type="match status" value="1"/>
</dbReference>
<dbReference type="NCBIfam" id="TIGR02041">
    <property type="entry name" value="CysI"/>
    <property type="match status" value="1"/>
</dbReference>
<comment type="cofactor">
    <cofactor evidence="15">
        <name>siroheme</name>
        <dbReference type="ChEBI" id="CHEBI:60052"/>
    </cofactor>
    <text evidence="15">Binds 1 siroheme per subunit.</text>
</comment>
<keyword evidence="3 15" id="KW-0004">4Fe-4S</keyword>
<dbReference type="GO" id="GO:0004783">
    <property type="term" value="F:sulfite reductase (NADPH) activity"/>
    <property type="evidence" value="ECO:0007669"/>
    <property type="project" value="UniProtKB-UniRule"/>
</dbReference>
<keyword evidence="9 15" id="KW-0408">Iron</keyword>
<keyword evidence="5 15" id="KW-0349">Heme</keyword>
<feature type="binding site" evidence="15">
    <location>
        <position position="445"/>
    </location>
    <ligand>
        <name>[4Fe-4S] cluster</name>
        <dbReference type="ChEBI" id="CHEBI:49883"/>
    </ligand>
</feature>
<dbReference type="FunFam" id="3.30.413.10:FF:000004">
    <property type="entry name" value="Sulfite reductase [NADPH] hemoprotein beta-component"/>
    <property type="match status" value="1"/>
</dbReference>
<proteinExistence type="inferred from homology"/>
<dbReference type="GO" id="GO:0009337">
    <property type="term" value="C:sulfite reductase complex (NADPH)"/>
    <property type="evidence" value="ECO:0007669"/>
    <property type="project" value="InterPro"/>
</dbReference>
<accession>A0A2U1JY51</accession>
<evidence type="ECO:0000256" key="5">
    <source>
        <dbReference type="ARBA" id="ARBA00022617"/>
    </source>
</evidence>
<keyword evidence="11 15" id="KW-0198">Cysteine biosynthesis</keyword>
<dbReference type="SUPFAM" id="SSF56014">
    <property type="entry name" value="Nitrite and sulphite reductase 4Fe-4S domain-like"/>
    <property type="match status" value="2"/>
</dbReference>
<keyword evidence="7 15" id="KW-0521">NADP</keyword>
<organism evidence="19 20">
    <name type="scientific">Pueribacillus theae</name>
    <dbReference type="NCBI Taxonomy" id="2171751"/>
    <lineage>
        <taxon>Bacteria</taxon>
        <taxon>Bacillati</taxon>
        <taxon>Bacillota</taxon>
        <taxon>Bacilli</taxon>
        <taxon>Bacillales</taxon>
        <taxon>Bacillaceae</taxon>
        <taxon>Pueribacillus</taxon>
    </lineage>
</organism>
<dbReference type="GO" id="GO:0050661">
    <property type="term" value="F:NADP binding"/>
    <property type="evidence" value="ECO:0007669"/>
    <property type="project" value="InterPro"/>
</dbReference>
<dbReference type="UniPathway" id="UPA00140">
    <property type="reaction ID" value="UER00207"/>
</dbReference>
<keyword evidence="6 15" id="KW-0479">Metal-binding</keyword>
<keyword evidence="8 15" id="KW-0560">Oxidoreductase</keyword>
<comment type="pathway">
    <text evidence="1 15">Sulfur metabolism; hydrogen sulfide biosynthesis; hydrogen sulfide from sulfite (NADPH route): step 1/1.</text>
</comment>
<evidence type="ECO:0000256" key="11">
    <source>
        <dbReference type="ARBA" id="ARBA00023192"/>
    </source>
</evidence>
<evidence type="ECO:0000256" key="14">
    <source>
        <dbReference type="ARBA" id="ARBA00062253"/>
    </source>
</evidence>
<dbReference type="PRINTS" id="PR00397">
    <property type="entry name" value="SIROHAEM"/>
</dbReference>
<dbReference type="RefSeq" id="WP_116555286.1">
    <property type="nucleotide sequence ID" value="NZ_QCZG01000027.1"/>
</dbReference>
<dbReference type="GO" id="GO:0050311">
    <property type="term" value="F:sulfite reductase (ferredoxin) activity"/>
    <property type="evidence" value="ECO:0007669"/>
    <property type="project" value="TreeGrafter"/>
</dbReference>
<dbReference type="Proteomes" id="UP000245998">
    <property type="component" value="Unassembled WGS sequence"/>
</dbReference>
<evidence type="ECO:0000259" key="17">
    <source>
        <dbReference type="Pfam" id="PF01077"/>
    </source>
</evidence>
<dbReference type="InterPro" id="IPR011786">
    <property type="entry name" value="CysI"/>
</dbReference>
<evidence type="ECO:0000256" key="15">
    <source>
        <dbReference type="HAMAP-Rule" id="MF_01540"/>
    </source>
</evidence>
<dbReference type="InterPro" id="IPR006066">
    <property type="entry name" value="NO2/SO3_Rdtase_FeS/sirohaem_BS"/>
</dbReference>
<comment type="similarity">
    <text evidence="2 15">Belongs to the nitrite and sulfite reductase 4Fe-4S domain family.</text>
</comment>
<dbReference type="FunFam" id="3.30.413.10:FF:000003">
    <property type="entry name" value="Sulfite reductase [NADPH] hemoprotein beta-component"/>
    <property type="match status" value="1"/>
</dbReference>
<dbReference type="PANTHER" id="PTHR11493">
    <property type="entry name" value="SULFITE REDUCTASE [NADPH] SUBUNIT BETA-RELATED"/>
    <property type="match status" value="1"/>
</dbReference>
<feature type="binding site" evidence="15">
    <location>
        <position position="439"/>
    </location>
    <ligand>
        <name>[4Fe-4S] cluster</name>
        <dbReference type="ChEBI" id="CHEBI:49883"/>
    </ligand>
</feature>
<dbReference type="InterPro" id="IPR045854">
    <property type="entry name" value="NO2/SO3_Rdtase_4Fe4S_sf"/>
</dbReference>
<protein>
    <recommendedName>
        <fullName evidence="15">Sulfite reductase [NADPH] hemoprotein beta-component</fullName>
        <shortName evidence="15">SiR-HP</shortName>
        <shortName evidence="15">SiRHP</shortName>
        <ecNumber evidence="15">1.8.1.2</ecNumber>
    </recommendedName>
</protein>
<dbReference type="GO" id="GO:0046872">
    <property type="term" value="F:metal ion binding"/>
    <property type="evidence" value="ECO:0007669"/>
    <property type="project" value="UniProtKB-KW"/>
</dbReference>
<dbReference type="OrthoDB" id="9803707at2"/>
<evidence type="ECO:0000256" key="8">
    <source>
        <dbReference type="ARBA" id="ARBA00023002"/>
    </source>
</evidence>
<evidence type="ECO:0000256" key="13">
    <source>
        <dbReference type="ARBA" id="ARBA00057160"/>
    </source>
</evidence>
<dbReference type="HAMAP" id="MF_01540">
    <property type="entry name" value="CysI"/>
    <property type="match status" value="1"/>
</dbReference>
<feature type="domain" description="Nitrite/Sulfite reductase ferredoxin-like" evidence="18">
    <location>
        <begin position="75"/>
        <end position="137"/>
    </location>
</feature>
<evidence type="ECO:0000313" key="20">
    <source>
        <dbReference type="Proteomes" id="UP000245998"/>
    </source>
</evidence>
<evidence type="ECO:0000256" key="9">
    <source>
        <dbReference type="ARBA" id="ARBA00023004"/>
    </source>
</evidence>
<keyword evidence="10 15" id="KW-0411">Iron-sulfur</keyword>
<feature type="domain" description="Nitrite/Sulfite reductase ferredoxin-like" evidence="18">
    <location>
        <begin position="356"/>
        <end position="420"/>
    </location>
</feature>
<feature type="binding site" evidence="15">
    <location>
        <position position="484"/>
    </location>
    <ligand>
        <name>[4Fe-4S] cluster</name>
        <dbReference type="ChEBI" id="CHEBI:49883"/>
    </ligand>
</feature>
<evidence type="ECO:0000256" key="4">
    <source>
        <dbReference type="ARBA" id="ARBA00022605"/>
    </source>
</evidence>
<feature type="binding site" description="axial binding residue" evidence="15">
    <location>
        <position position="488"/>
    </location>
    <ligand>
        <name>siroheme</name>
        <dbReference type="ChEBI" id="CHEBI:60052"/>
    </ligand>
    <ligandPart>
        <name>Fe</name>
        <dbReference type="ChEBI" id="CHEBI:18248"/>
    </ligandPart>
</feature>
<dbReference type="EMBL" id="QCZG01000027">
    <property type="protein sequence ID" value="PWA09703.1"/>
    <property type="molecule type" value="Genomic_DNA"/>
</dbReference>
<keyword evidence="20" id="KW-1185">Reference proteome</keyword>
<evidence type="ECO:0000256" key="1">
    <source>
        <dbReference type="ARBA" id="ARBA00004774"/>
    </source>
</evidence>
<dbReference type="GO" id="GO:0019344">
    <property type="term" value="P:cysteine biosynthetic process"/>
    <property type="evidence" value="ECO:0007669"/>
    <property type="project" value="UniProtKB-KW"/>
</dbReference>
<dbReference type="InterPro" id="IPR045169">
    <property type="entry name" value="NO2/SO3_Rdtase_4Fe4S_prot"/>
</dbReference>
<evidence type="ECO:0000313" key="19">
    <source>
        <dbReference type="EMBL" id="PWA09703.1"/>
    </source>
</evidence>
<feature type="region of interest" description="Disordered" evidence="16">
    <location>
        <begin position="1"/>
        <end position="20"/>
    </location>
</feature>
<comment type="catalytic activity">
    <reaction evidence="12 15">
        <text>hydrogen sulfide + 3 NADP(+) + 3 H2O = sulfite + 3 NADPH + 4 H(+)</text>
        <dbReference type="Rhea" id="RHEA:13801"/>
        <dbReference type="ChEBI" id="CHEBI:15377"/>
        <dbReference type="ChEBI" id="CHEBI:15378"/>
        <dbReference type="ChEBI" id="CHEBI:17359"/>
        <dbReference type="ChEBI" id="CHEBI:29919"/>
        <dbReference type="ChEBI" id="CHEBI:57783"/>
        <dbReference type="ChEBI" id="CHEBI:58349"/>
        <dbReference type="EC" id="1.8.1.2"/>
    </reaction>
</comment>
<dbReference type="InterPro" id="IPR036136">
    <property type="entry name" value="Nit/Sulf_reduc_fer-like_dom_sf"/>
</dbReference>
<feature type="binding site" evidence="15">
    <location>
        <position position="488"/>
    </location>
    <ligand>
        <name>[4Fe-4S] cluster</name>
        <dbReference type="ChEBI" id="CHEBI:49883"/>
    </ligand>
</feature>
<evidence type="ECO:0000256" key="10">
    <source>
        <dbReference type="ARBA" id="ARBA00023014"/>
    </source>
</evidence>
<dbReference type="Pfam" id="PF03460">
    <property type="entry name" value="NIR_SIR_ferr"/>
    <property type="match status" value="2"/>
</dbReference>
<dbReference type="AlphaFoldDB" id="A0A2U1JY51"/>
<evidence type="ECO:0000256" key="3">
    <source>
        <dbReference type="ARBA" id="ARBA00022485"/>
    </source>
</evidence>
<evidence type="ECO:0000259" key="18">
    <source>
        <dbReference type="Pfam" id="PF03460"/>
    </source>
</evidence>
<evidence type="ECO:0000256" key="7">
    <source>
        <dbReference type="ARBA" id="ARBA00022857"/>
    </source>
</evidence>
<sequence>MSEGKVAPLQDGPPSDVERIKRESNYLRGTLKETMEEQISAGIPDDDNRLMKFHGSYLQDDRDLRNERQRQKLEPAYQFMVRVRAPGGVTTPEQWLAIDDIARKYGNGSIRLTTRQSFQLHGILKWNMKKAIKDINETLLTTLAACGDVNRNVMCNPNPYQSDIHSEVYEWAAKLSEHLSPRTAAYHEIWLDGEKMVDSRESTKETEPIYGPVYLPRKFKIGIAVPPSNDVDVFSQDLGFIAIVEEGKLQGFNVVVGGGMGMTHGDPATYPQVGRVIGFCKPDEVIDVAEKIVMIQRDYGNRSVRKNARFKYTIDARGLDWLIGELHDRLGWRLEQAHSYHFEHNSDRYGWAKGSNGKWHLTLFIQNGRIKDDEEYLLMTGLREIANIHHGDFRLTPNQNVIIGNVAEEDKHQIDQLIEKYNLSDGTYNSALRRNSMACVALPTCGLAMAESERYLPTLLTKLELVLDEAGLRDEEITIRMSGCPNGCSRPALAEIAFVGKAPGKYNVYMGGGFAGERLNKLYKENIGETEILETLKPILFHYAKEREQDEHFGDFVIRAGYVDEVKSGLDFHN</sequence>
<feature type="domain" description="Nitrite/sulphite reductase 4Fe-4S" evidence="17">
    <location>
        <begin position="171"/>
        <end position="333"/>
    </location>
</feature>
<gene>
    <name evidence="15" type="primary">cysI</name>
    <name evidence="19" type="ORF">DCC39_12750</name>
</gene>
<comment type="caution">
    <text evidence="19">The sequence shown here is derived from an EMBL/GenBank/DDBJ whole genome shotgun (WGS) entry which is preliminary data.</text>
</comment>